<dbReference type="InterPro" id="IPR025555">
    <property type="entry name" value="YppG"/>
</dbReference>
<evidence type="ECO:0000313" key="1">
    <source>
        <dbReference type="EMBL" id="WXB91773.1"/>
    </source>
</evidence>
<keyword evidence="2" id="KW-1185">Reference proteome</keyword>
<organism evidence="1 2">
    <name type="scientific">Bacillus kandeliae</name>
    <dbReference type="NCBI Taxonomy" id="3129297"/>
    <lineage>
        <taxon>Bacteria</taxon>
        <taxon>Bacillati</taxon>
        <taxon>Bacillota</taxon>
        <taxon>Bacilli</taxon>
        <taxon>Bacillales</taxon>
        <taxon>Bacillaceae</taxon>
        <taxon>Bacillus</taxon>
    </lineage>
</organism>
<accession>A0ABZ2N2E7</accession>
<name>A0ABZ2N2E7_9BACI</name>
<dbReference type="Pfam" id="PF14179">
    <property type="entry name" value="YppG"/>
    <property type="match status" value="1"/>
</dbReference>
<evidence type="ECO:0000313" key="2">
    <source>
        <dbReference type="Proteomes" id="UP001387364"/>
    </source>
</evidence>
<protein>
    <submittedName>
        <fullName evidence="1">YppG family protein</fullName>
    </submittedName>
</protein>
<proteinExistence type="predicted"/>
<gene>
    <name evidence="1" type="ORF">WDJ61_10890</name>
</gene>
<reference evidence="1 2" key="1">
    <citation type="submission" date="2024-02" db="EMBL/GenBank/DDBJ databases">
        <title>Seven novel Bacillus-like species.</title>
        <authorList>
            <person name="Liu G."/>
        </authorList>
    </citation>
    <scope>NUCLEOTIDE SEQUENCE [LARGE SCALE GENOMIC DNA]</scope>
    <source>
        <strain evidence="1 2">FJAT-52991</strain>
    </source>
</reference>
<sequence>MNPWEVMPPRPEYYMYHPYSPSYPAFHSQAQEYSSFAGHLFDHPLYQMQMPEQKHPLYSQMPLAPYPTNIPQKNTSNMFMQSFKNEDGSFNINKALDTAGVMMNTVSQLGSIVKGVSGWLKV</sequence>
<dbReference type="EMBL" id="CP147404">
    <property type="protein sequence ID" value="WXB91773.1"/>
    <property type="molecule type" value="Genomic_DNA"/>
</dbReference>
<dbReference type="RefSeq" id="WP_338749596.1">
    <property type="nucleotide sequence ID" value="NZ_CP147404.1"/>
</dbReference>
<dbReference type="Proteomes" id="UP001387364">
    <property type="component" value="Chromosome"/>
</dbReference>